<name>A0A9E2BI13_PSYF1</name>
<dbReference type="Proteomes" id="UP000811545">
    <property type="component" value="Unassembled WGS sequence"/>
</dbReference>
<protein>
    <submittedName>
        <fullName evidence="3">UDP-N-acetylglucosamine 4-epimerase</fullName>
        <ecNumber evidence="3">5.1.3.7</ecNumber>
    </submittedName>
</protein>
<dbReference type="SUPFAM" id="SSF51735">
    <property type="entry name" value="NAD(P)-binding Rossmann-fold domains"/>
    <property type="match status" value="1"/>
</dbReference>
<dbReference type="Pfam" id="PF01370">
    <property type="entry name" value="Epimerase"/>
    <property type="match status" value="1"/>
</dbReference>
<dbReference type="InterPro" id="IPR001509">
    <property type="entry name" value="Epimerase_deHydtase"/>
</dbReference>
<dbReference type="AlphaFoldDB" id="A0A9E2BI13"/>
<keyword evidence="3" id="KW-0413">Isomerase</keyword>
<comment type="similarity">
    <text evidence="1">Belongs to the NAD(P)-dependent epimerase/dehydratase family.</text>
</comment>
<proteinExistence type="inferred from homology"/>
<dbReference type="PRINTS" id="PR01713">
    <property type="entry name" value="NUCEPIMERASE"/>
</dbReference>
<sequence length="311" mass="34676">MNIFKRVVVTGGAGFIGSHLTEELVERGFEVIVVDNLATGKIENINHLFNKDNFKFIKGSITDLNLLREVFQGVHCVFHQAALSSVPRSLNNPTATNEVNINGTLNVLIVAKDCGVPKVVYASSSSVYGDTQELPIREDMKPNPLSPYAVSKLTGEYYCKVFSNLYEIKSISLRYFNVYGPRQDPNSEYAAVIPRFITRILNHQPPIIYGDGNQTRDFTFIKDVVKANILSMEAEAAVGTFNIASGERIGIRELADKIMEIANLKLEPIYDEPQSGDVKDSLADISEAKAQLKYQPEFSLIDGLEETIKWY</sequence>
<reference evidence="3 4" key="1">
    <citation type="journal article" date="2021" name="bioRxiv">
        <title>Unique metabolic strategies in Hadean analogues reveal hints for primordial physiology.</title>
        <authorList>
            <person name="Nobu M.K."/>
            <person name="Nakai R."/>
            <person name="Tamazawa S."/>
            <person name="Mori H."/>
            <person name="Toyoda A."/>
            <person name="Ijiri A."/>
            <person name="Suzuki S."/>
            <person name="Kurokawa K."/>
            <person name="Kamagata Y."/>
            <person name="Tamaki H."/>
        </authorList>
    </citation>
    <scope>NUCLEOTIDE SEQUENCE [LARGE SCALE GENOMIC DNA]</scope>
    <source>
        <strain evidence="3">BS525</strain>
    </source>
</reference>
<dbReference type="EC" id="5.1.3.7" evidence="3"/>
<dbReference type="Gene3D" id="3.40.50.720">
    <property type="entry name" value="NAD(P)-binding Rossmann-like Domain"/>
    <property type="match status" value="1"/>
</dbReference>
<dbReference type="CDD" id="cd05256">
    <property type="entry name" value="UDP_AE_SDR_e"/>
    <property type="match status" value="1"/>
</dbReference>
<comment type="caution">
    <text evidence="3">The sequence shown here is derived from an EMBL/GenBank/DDBJ whole genome shotgun (WGS) entry which is preliminary data.</text>
</comment>
<feature type="domain" description="NAD-dependent epimerase/dehydratase" evidence="2">
    <location>
        <begin position="7"/>
        <end position="244"/>
    </location>
</feature>
<evidence type="ECO:0000313" key="4">
    <source>
        <dbReference type="Proteomes" id="UP000811545"/>
    </source>
</evidence>
<evidence type="ECO:0000256" key="1">
    <source>
        <dbReference type="ARBA" id="ARBA00007637"/>
    </source>
</evidence>
<dbReference type="GO" id="GO:0003974">
    <property type="term" value="F:UDP-N-acetylglucosamine 4-epimerase activity"/>
    <property type="evidence" value="ECO:0007669"/>
    <property type="project" value="UniProtKB-EC"/>
</dbReference>
<dbReference type="InterPro" id="IPR036291">
    <property type="entry name" value="NAD(P)-bd_dom_sf"/>
</dbReference>
<dbReference type="EMBL" id="QLTW01000241">
    <property type="protein sequence ID" value="MBT9145958.1"/>
    <property type="molecule type" value="Genomic_DNA"/>
</dbReference>
<evidence type="ECO:0000313" key="3">
    <source>
        <dbReference type="EMBL" id="MBT9145958.1"/>
    </source>
</evidence>
<gene>
    <name evidence="3" type="primary">wbgU</name>
    <name evidence="3" type="ORF">DDT42_01837</name>
</gene>
<accession>A0A9E2BI13</accession>
<evidence type="ECO:0000259" key="2">
    <source>
        <dbReference type="Pfam" id="PF01370"/>
    </source>
</evidence>
<organism evidence="3 4">
    <name type="scientific">Psychracetigena formicireducens</name>
    <dbReference type="NCBI Taxonomy" id="2986056"/>
    <lineage>
        <taxon>Bacteria</taxon>
        <taxon>Bacillati</taxon>
        <taxon>Candidatus Lithacetigenota</taxon>
        <taxon>Candidatus Psychracetigena</taxon>
    </lineage>
</organism>
<dbReference type="PANTHER" id="PTHR43000">
    <property type="entry name" value="DTDP-D-GLUCOSE 4,6-DEHYDRATASE-RELATED"/>
    <property type="match status" value="1"/>
</dbReference>
<dbReference type="Gene3D" id="3.90.25.10">
    <property type="entry name" value="UDP-galactose 4-epimerase, domain 1"/>
    <property type="match status" value="1"/>
</dbReference>